<dbReference type="InterPro" id="IPR045864">
    <property type="entry name" value="aa-tRNA-synth_II/BPL/LPL"/>
</dbReference>
<dbReference type="InterPro" id="IPR004365">
    <property type="entry name" value="NA-bd_OB_tRNA"/>
</dbReference>
<dbReference type="NCBIfam" id="TIGR00457">
    <property type="entry name" value="asnS"/>
    <property type="match status" value="1"/>
</dbReference>
<evidence type="ECO:0000256" key="4">
    <source>
        <dbReference type="ARBA" id="ARBA00022840"/>
    </source>
</evidence>
<keyword evidence="6 7" id="KW-0030">Aminoacyl-tRNA synthetase</keyword>
<dbReference type="PRINTS" id="PR01042">
    <property type="entry name" value="TRNASYNTHASP"/>
</dbReference>
<proteinExistence type="inferred from homology"/>
<dbReference type="Pfam" id="PF00152">
    <property type="entry name" value="tRNA-synt_2"/>
    <property type="match status" value="1"/>
</dbReference>
<dbReference type="Proteomes" id="UP000679725">
    <property type="component" value="Unassembled WGS sequence"/>
</dbReference>
<sequence length="478" mass="54340">MGPLQIKEILQATPENQPVTLKGWVRTKRESKNAIFIALNDGSTIHNIQAVAQPGQFPDELIQIVTTGACLKITGQLVESQGSGQAVEVKVESIEVYGAADPDVYPLQPKKHSLEFLREIAHLRPRTNTFGAILRIRHALAFAVHQYFNDRGFFYLHTPVITASDAEGAGEMFRVTTLDLNKIPRTEEGAINFKEDFFGREANLTVSGQLEGELGAMALSKIYTFGPTFRAENSNTTRHLAEFWMIEPEMAFFELEDNMDAAEDFVKTVIAYALENCKDDLNFLQNRLAEEDKNKPQNERSIPLLEKLSFVVDNPFERLTYTEAIEILLKSKPHKEKKFQYPVGWGIDLSSEHERYLVEKHFKKPVILTNYPKEIKSFYMKLDEDGKTVRAMDVLFPGIGEIIGGSQREENYEKLLGRVHEVGIDPQNLWWYLETRKFGTAPHSGFGLGFERLVLFVTGMSNIRDVIPFPRYPKSAEF</sequence>
<evidence type="ECO:0000313" key="10">
    <source>
        <dbReference type="Proteomes" id="UP000679725"/>
    </source>
</evidence>
<keyword evidence="10" id="KW-1185">Reference proteome</keyword>
<dbReference type="Pfam" id="PF01336">
    <property type="entry name" value="tRNA_anti-codon"/>
    <property type="match status" value="1"/>
</dbReference>
<dbReference type="InterPro" id="IPR004522">
    <property type="entry name" value="Asn-tRNA-ligase"/>
</dbReference>
<comment type="subcellular location">
    <subcellularLocation>
        <location evidence="7">Cytoplasm</location>
    </subcellularLocation>
</comment>
<dbReference type="PROSITE" id="PS50862">
    <property type="entry name" value="AA_TRNA_LIGASE_II"/>
    <property type="match status" value="1"/>
</dbReference>
<protein>
    <recommendedName>
        <fullName evidence="7">Asparagine--tRNA ligase</fullName>
        <ecNumber evidence="7">6.1.1.22</ecNumber>
    </recommendedName>
    <alternativeName>
        <fullName evidence="7">Asparaginyl-tRNA synthetase</fullName>
        <shortName evidence="7">AsnRS</shortName>
    </alternativeName>
</protein>
<organism evidence="9 10">
    <name type="scientific">Dyadobacter linearis</name>
    <dbReference type="NCBI Taxonomy" id="2823330"/>
    <lineage>
        <taxon>Bacteria</taxon>
        <taxon>Pseudomonadati</taxon>
        <taxon>Bacteroidota</taxon>
        <taxon>Cytophagia</taxon>
        <taxon>Cytophagales</taxon>
        <taxon>Spirosomataceae</taxon>
        <taxon>Dyadobacter</taxon>
    </lineage>
</organism>
<name>A0ABM8UT64_9BACT</name>
<keyword evidence="2 7" id="KW-0436">Ligase</keyword>
<evidence type="ECO:0000256" key="2">
    <source>
        <dbReference type="ARBA" id="ARBA00022598"/>
    </source>
</evidence>
<dbReference type="CDD" id="cd00776">
    <property type="entry name" value="AsxRS_core"/>
    <property type="match status" value="1"/>
</dbReference>
<comment type="subunit">
    <text evidence="7">Homodimer.</text>
</comment>
<dbReference type="SUPFAM" id="SSF50249">
    <property type="entry name" value="Nucleic acid-binding proteins"/>
    <property type="match status" value="1"/>
</dbReference>
<dbReference type="Gene3D" id="2.40.50.140">
    <property type="entry name" value="Nucleic acid-binding proteins"/>
    <property type="match status" value="1"/>
</dbReference>
<reference evidence="9 10" key="1">
    <citation type="submission" date="2021-04" db="EMBL/GenBank/DDBJ databases">
        <authorList>
            <person name="Rodrigo-Torres L."/>
            <person name="Arahal R. D."/>
            <person name="Lucena T."/>
        </authorList>
    </citation>
    <scope>NUCLEOTIDE SEQUENCE [LARGE SCALE GENOMIC DNA]</scope>
    <source>
        <strain evidence="9 10">CECT 9623</strain>
    </source>
</reference>
<evidence type="ECO:0000256" key="3">
    <source>
        <dbReference type="ARBA" id="ARBA00022741"/>
    </source>
</evidence>
<accession>A0ABM8UT64</accession>
<keyword evidence="3 7" id="KW-0547">Nucleotide-binding</keyword>
<comment type="catalytic activity">
    <reaction evidence="7">
        <text>tRNA(Asn) + L-asparagine + ATP = L-asparaginyl-tRNA(Asn) + AMP + diphosphate + H(+)</text>
        <dbReference type="Rhea" id="RHEA:11180"/>
        <dbReference type="Rhea" id="RHEA-COMP:9659"/>
        <dbReference type="Rhea" id="RHEA-COMP:9674"/>
        <dbReference type="ChEBI" id="CHEBI:15378"/>
        <dbReference type="ChEBI" id="CHEBI:30616"/>
        <dbReference type="ChEBI" id="CHEBI:33019"/>
        <dbReference type="ChEBI" id="CHEBI:58048"/>
        <dbReference type="ChEBI" id="CHEBI:78442"/>
        <dbReference type="ChEBI" id="CHEBI:78515"/>
        <dbReference type="ChEBI" id="CHEBI:456215"/>
        <dbReference type="EC" id="6.1.1.22"/>
    </reaction>
</comment>
<comment type="caution">
    <text evidence="9">The sequence shown here is derived from an EMBL/GenBank/DDBJ whole genome shotgun (WGS) entry which is preliminary data.</text>
</comment>
<dbReference type="Gene3D" id="3.30.930.10">
    <property type="entry name" value="Bira Bifunctional Protein, Domain 2"/>
    <property type="match status" value="1"/>
</dbReference>
<dbReference type="InterPro" id="IPR002312">
    <property type="entry name" value="Asp/Asn-tRNA-synth_IIb"/>
</dbReference>
<evidence type="ECO:0000256" key="6">
    <source>
        <dbReference type="ARBA" id="ARBA00023146"/>
    </source>
</evidence>
<dbReference type="HAMAP" id="MF_00534">
    <property type="entry name" value="Asn_tRNA_synth"/>
    <property type="match status" value="1"/>
</dbReference>
<dbReference type="InterPro" id="IPR006195">
    <property type="entry name" value="aa-tRNA-synth_II"/>
</dbReference>
<dbReference type="PANTHER" id="PTHR22594:SF34">
    <property type="entry name" value="ASPARAGINE--TRNA LIGASE, MITOCHONDRIAL-RELATED"/>
    <property type="match status" value="1"/>
</dbReference>
<evidence type="ECO:0000256" key="7">
    <source>
        <dbReference type="HAMAP-Rule" id="MF_00534"/>
    </source>
</evidence>
<gene>
    <name evidence="7 9" type="primary">asnS</name>
    <name evidence="9" type="ORF">DYBT9623_03509</name>
</gene>
<dbReference type="NCBIfam" id="NF003037">
    <property type="entry name" value="PRK03932.1"/>
    <property type="match status" value="1"/>
</dbReference>
<dbReference type="InterPro" id="IPR012340">
    <property type="entry name" value="NA-bd_OB-fold"/>
</dbReference>
<dbReference type="RefSeq" id="WP_215234833.1">
    <property type="nucleotide sequence ID" value="NZ_CAJRAU010000005.1"/>
</dbReference>
<dbReference type="GO" id="GO:0004816">
    <property type="term" value="F:asparagine-tRNA ligase activity"/>
    <property type="evidence" value="ECO:0007669"/>
    <property type="project" value="UniProtKB-EC"/>
</dbReference>
<evidence type="ECO:0000313" key="9">
    <source>
        <dbReference type="EMBL" id="CAG5071509.1"/>
    </source>
</evidence>
<dbReference type="CDD" id="cd04318">
    <property type="entry name" value="EcAsnRS_like_N"/>
    <property type="match status" value="1"/>
</dbReference>
<evidence type="ECO:0000256" key="5">
    <source>
        <dbReference type="ARBA" id="ARBA00022917"/>
    </source>
</evidence>
<dbReference type="SUPFAM" id="SSF55681">
    <property type="entry name" value="Class II aaRS and biotin synthetases"/>
    <property type="match status" value="1"/>
</dbReference>
<feature type="domain" description="Aminoacyl-transfer RNA synthetases class-II family profile" evidence="8">
    <location>
        <begin position="134"/>
        <end position="468"/>
    </location>
</feature>
<keyword evidence="7" id="KW-0963">Cytoplasm</keyword>
<keyword evidence="5 7" id="KW-0648">Protein biosynthesis</keyword>
<dbReference type="EC" id="6.1.1.22" evidence="7"/>
<dbReference type="EMBL" id="CAJRAU010000005">
    <property type="protein sequence ID" value="CAG5071509.1"/>
    <property type="molecule type" value="Genomic_DNA"/>
</dbReference>
<comment type="similarity">
    <text evidence="1 7">Belongs to the class-II aminoacyl-tRNA synthetase family.</text>
</comment>
<evidence type="ECO:0000256" key="1">
    <source>
        <dbReference type="ARBA" id="ARBA00008226"/>
    </source>
</evidence>
<evidence type="ECO:0000259" key="8">
    <source>
        <dbReference type="PROSITE" id="PS50862"/>
    </source>
</evidence>
<dbReference type="PANTHER" id="PTHR22594">
    <property type="entry name" value="ASPARTYL/LYSYL-TRNA SYNTHETASE"/>
    <property type="match status" value="1"/>
</dbReference>
<dbReference type="InterPro" id="IPR004364">
    <property type="entry name" value="Aa-tRNA-synt_II"/>
</dbReference>
<keyword evidence="4 7" id="KW-0067">ATP-binding</keyword>